<feature type="compositionally biased region" description="Basic and acidic residues" evidence="1">
    <location>
        <begin position="134"/>
        <end position="152"/>
    </location>
</feature>
<protein>
    <submittedName>
        <fullName evidence="2">Uncharacterized protein</fullName>
    </submittedName>
</protein>
<feature type="compositionally biased region" description="Polar residues" evidence="1">
    <location>
        <begin position="158"/>
        <end position="171"/>
    </location>
</feature>
<feature type="region of interest" description="Disordered" evidence="1">
    <location>
        <begin position="113"/>
        <end position="215"/>
    </location>
</feature>
<proteinExistence type="predicted"/>
<name>A0ABD3SQS5_9STRA</name>
<feature type="compositionally biased region" description="Basic residues" evidence="1">
    <location>
        <begin position="435"/>
        <end position="445"/>
    </location>
</feature>
<feature type="region of interest" description="Disordered" evidence="1">
    <location>
        <begin position="409"/>
        <end position="445"/>
    </location>
</feature>
<dbReference type="Proteomes" id="UP001530377">
    <property type="component" value="Unassembled WGS sequence"/>
</dbReference>
<feature type="region of interest" description="Disordered" evidence="1">
    <location>
        <begin position="1"/>
        <end position="21"/>
    </location>
</feature>
<comment type="caution">
    <text evidence="2">The sequence shown here is derived from an EMBL/GenBank/DDBJ whole genome shotgun (WGS) entry which is preliminary data.</text>
</comment>
<keyword evidence="3" id="KW-1185">Reference proteome</keyword>
<feature type="compositionally biased region" description="Basic residues" evidence="1">
    <location>
        <begin position="174"/>
        <end position="183"/>
    </location>
</feature>
<sequence length="445" mass="48953">MATSNLRVAGQTSETPQESGDRVLQGLLERYTTTVDETVKKESLAVSARGYYLFKVTERRCAAAVSFNRVLEESDYSYEDEVVEEVEEPASPPRYGRDVYRKKVLLREKIKQAANDRDGGEHKSTITTKSSLARADKVEDEKHIAERYERGRQLLKGNENQESSTSLNCGTSVRARRSRRSRRSLGTYGSLPSTLSSSNSETSETSCTNEAYPAPSRGRYLGASLASMKPVSDHRKVESLPLESEISESLSTASVTKPVLPKVPTKTTSSTMLQRAARVYRRQKMIGSVDIMPQSRIELERMHSFETSGSLDSKQTFPAKGASFEDDISLAASLFSATSIDNALSMGDVGSMKSSQPSKAIINLRHVHPSRNRSHIPQKQKYSDDHSVASTVTDATSILGGISHSMSEESTNGLFGSHSKLPMKQTNYSGSARAARLRRRLSSSS</sequence>
<feature type="compositionally biased region" description="Basic and acidic residues" evidence="1">
    <location>
        <begin position="113"/>
        <end position="124"/>
    </location>
</feature>
<dbReference type="AlphaFoldDB" id="A0ABD3SQS5"/>
<dbReference type="EMBL" id="JALLPB020000010">
    <property type="protein sequence ID" value="KAL3826956.1"/>
    <property type="molecule type" value="Genomic_DNA"/>
</dbReference>
<organism evidence="2 3">
    <name type="scientific">Cyclostephanos tholiformis</name>
    <dbReference type="NCBI Taxonomy" id="382380"/>
    <lineage>
        <taxon>Eukaryota</taxon>
        <taxon>Sar</taxon>
        <taxon>Stramenopiles</taxon>
        <taxon>Ochrophyta</taxon>
        <taxon>Bacillariophyta</taxon>
        <taxon>Coscinodiscophyceae</taxon>
        <taxon>Thalassiosirophycidae</taxon>
        <taxon>Stephanodiscales</taxon>
        <taxon>Stephanodiscaceae</taxon>
        <taxon>Cyclostephanos</taxon>
    </lineage>
</organism>
<evidence type="ECO:0000256" key="1">
    <source>
        <dbReference type="SAM" id="MobiDB-lite"/>
    </source>
</evidence>
<gene>
    <name evidence="2" type="ORF">ACHAXA_000020</name>
</gene>
<reference evidence="2 3" key="1">
    <citation type="submission" date="2024-10" db="EMBL/GenBank/DDBJ databases">
        <title>Updated reference genomes for cyclostephanoid diatoms.</title>
        <authorList>
            <person name="Roberts W.R."/>
            <person name="Alverson A.J."/>
        </authorList>
    </citation>
    <scope>NUCLEOTIDE SEQUENCE [LARGE SCALE GENOMIC DNA]</scope>
    <source>
        <strain evidence="2 3">AJA228-03</strain>
    </source>
</reference>
<evidence type="ECO:0000313" key="2">
    <source>
        <dbReference type="EMBL" id="KAL3826956.1"/>
    </source>
</evidence>
<evidence type="ECO:0000313" key="3">
    <source>
        <dbReference type="Proteomes" id="UP001530377"/>
    </source>
</evidence>
<feature type="compositionally biased region" description="Low complexity" evidence="1">
    <location>
        <begin position="184"/>
        <end position="210"/>
    </location>
</feature>
<accession>A0ABD3SQS5</accession>
<feature type="compositionally biased region" description="Polar residues" evidence="1">
    <location>
        <begin position="1"/>
        <end position="18"/>
    </location>
</feature>